<comment type="caution">
    <text evidence="1">The sequence shown here is derived from an EMBL/GenBank/DDBJ whole genome shotgun (WGS) entry which is preliminary data.</text>
</comment>
<evidence type="ECO:0000313" key="1">
    <source>
        <dbReference type="EMBL" id="PJE63171.1"/>
    </source>
</evidence>
<dbReference type="InterPro" id="IPR027417">
    <property type="entry name" value="P-loop_NTPase"/>
</dbReference>
<accession>A0A2M8KTE5</accession>
<dbReference type="EMBL" id="PFED01000041">
    <property type="protein sequence ID" value="PJE63171.1"/>
    <property type="molecule type" value="Genomic_DNA"/>
</dbReference>
<name>A0A2M8KTE5_9BACT</name>
<gene>
    <name evidence="1" type="ORF">COU88_00935</name>
</gene>
<organism evidence="1 2">
    <name type="scientific">Candidatus Roizmanbacteria bacterium CG10_big_fil_rev_8_21_14_0_10_39_6</name>
    <dbReference type="NCBI Taxonomy" id="1974853"/>
    <lineage>
        <taxon>Bacteria</taxon>
        <taxon>Candidatus Roizmaniibacteriota</taxon>
    </lineage>
</organism>
<reference evidence="2" key="1">
    <citation type="submission" date="2017-09" db="EMBL/GenBank/DDBJ databases">
        <title>Depth-based differentiation of microbial function through sediment-hosted aquifers and enrichment of novel symbionts in the deep terrestrial subsurface.</title>
        <authorList>
            <person name="Probst A.J."/>
            <person name="Ladd B."/>
            <person name="Jarett J.K."/>
            <person name="Geller-Mcgrath D.E."/>
            <person name="Sieber C.M.K."/>
            <person name="Emerson J.B."/>
            <person name="Anantharaman K."/>
            <person name="Thomas B.C."/>
            <person name="Malmstrom R."/>
            <person name="Stieglmeier M."/>
            <person name="Klingl A."/>
            <person name="Woyke T."/>
            <person name="Ryan C.M."/>
            <person name="Banfield J.F."/>
        </authorList>
    </citation>
    <scope>NUCLEOTIDE SEQUENCE [LARGE SCALE GENOMIC DNA]</scope>
</reference>
<dbReference type="SUPFAM" id="SSF52540">
    <property type="entry name" value="P-loop containing nucleoside triphosphate hydrolases"/>
    <property type="match status" value="1"/>
</dbReference>
<proteinExistence type="predicted"/>
<dbReference type="AlphaFoldDB" id="A0A2M8KTE5"/>
<protein>
    <recommendedName>
        <fullName evidence="3">UDP-N-acetylglucosamine kinase</fullName>
    </recommendedName>
</protein>
<evidence type="ECO:0000313" key="2">
    <source>
        <dbReference type="Proteomes" id="UP000229554"/>
    </source>
</evidence>
<evidence type="ECO:0008006" key="3">
    <source>
        <dbReference type="Google" id="ProtNLM"/>
    </source>
</evidence>
<dbReference type="Proteomes" id="UP000229554">
    <property type="component" value="Unassembled WGS sequence"/>
</dbReference>
<dbReference type="Gene3D" id="3.40.50.300">
    <property type="entry name" value="P-loop containing nucleotide triphosphate hydrolases"/>
    <property type="match status" value="1"/>
</dbReference>
<sequence>MKLVLIDGGPASGKNTLGEILVADLNAIGEKSVLLDHDSYIEKLCSTWIWISDEQKESDLLSARISFIEDINKSLQQGFTVITIGVRFLTVGDVSIYTSKLAAKYPVYLYHLSVPLLLRKQRLNQRGPHSLIDLDKDQKDRDAITTWPGYVYHNVNSPESDAKELMKLIQANEGLIDVNNS</sequence>